<keyword evidence="3 4" id="KW-0472">Membrane</keyword>
<dbReference type="InterPro" id="IPR038228">
    <property type="entry name" value="Syd_sf"/>
</dbReference>
<dbReference type="AlphaFoldDB" id="A0A1J4QER4"/>
<keyword evidence="2 4" id="KW-0997">Cell inner membrane</keyword>
<dbReference type="GO" id="GO:0009898">
    <property type="term" value="C:cytoplasmic side of plasma membrane"/>
    <property type="evidence" value="ECO:0007669"/>
    <property type="project" value="InterPro"/>
</dbReference>
<dbReference type="InterPro" id="IPR009948">
    <property type="entry name" value="Syd"/>
</dbReference>
<comment type="function">
    <text evidence="4">Interacts with the SecY protein in vivo. May bind preferentially to an uncomplexed state of SecY, thus functioning either as a chelating agent for excess SecY in the cell or as a regulatory factor that negatively controls the translocase function.</text>
</comment>
<comment type="caution">
    <text evidence="5">The sequence shown here is derived from an EMBL/GenBank/DDBJ whole genome shotgun (WGS) entry which is preliminary data.</text>
</comment>
<evidence type="ECO:0000256" key="2">
    <source>
        <dbReference type="ARBA" id="ARBA00022519"/>
    </source>
</evidence>
<keyword evidence="6" id="KW-1185">Reference proteome</keyword>
<dbReference type="RefSeq" id="WP_071473265.1">
    <property type="nucleotide sequence ID" value="NZ_MDKE01000033.1"/>
</dbReference>
<dbReference type="Pfam" id="PF07348">
    <property type="entry name" value="Syd"/>
    <property type="match status" value="1"/>
</dbReference>
<accession>A0A1J4QER4</accession>
<protein>
    <recommendedName>
        <fullName evidence="4">Protein Syd</fullName>
    </recommendedName>
</protein>
<dbReference type="Gene3D" id="3.40.1580.20">
    <property type="entry name" value="Syd protein"/>
    <property type="match status" value="1"/>
</dbReference>
<dbReference type="Proteomes" id="UP000243073">
    <property type="component" value="Unassembled WGS sequence"/>
</dbReference>
<evidence type="ECO:0000256" key="1">
    <source>
        <dbReference type="ARBA" id="ARBA00022475"/>
    </source>
</evidence>
<organism evidence="5 6">
    <name type="scientific">Oceanisphaera psychrotolerans</name>
    <dbReference type="NCBI Taxonomy" id="1414654"/>
    <lineage>
        <taxon>Bacteria</taxon>
        <taxon>Pseudomonadati</taxon>
        <taxon>Pseudomonadota</taxon>
        <taxon>Gammaproteobacteria</taxon>
        <taxon>Aeromonadales</taxon>
        <taxon>Aeromonadaceae</taxon>
        <taxon>Oceanisphaera</taxon>
    </lineage>
</organism>
<evidence type="ECO:0000256" key="4">
    <source>
        <dbReference type="HAMAP-Rule" id="MF_01104"/>
    </source>
</evidence>
<gene>
    <name evidence="4" type="primary">syd</name>
    <name evidence="5" type="ORF">BFR47_03260</name>
</gene>
<sequence>MQDQVVMALADLFERYRRLGGIPLVAYDADFPSPAELLPAQGGRVGWQPWRRPEPGDFNNIAAALKMPLHADISAFFGHYYAGNVPGCFKGLFLTLLQPWNQQDFERLQQNQIGHQLMLQKLKLPASWFLASCRDEQRLVTLDNSSGEVLLERLGQGRIGVLAPNLAHFLRRLEPCG</sequence>
<reference evidence="5 6" key="1">
    <citation type="submission" date="2016-07" db="EMBL/GenBank/DDBJ databases">
        <title>Draft Genome Sequence of Oceanisphaera psychrotolerans, isolated from coastal sediment samples.</title>
        <authorList>
            <person name="Zhuo S."/>
            <person name="Ruan Z."/>
        </authorList>
    </citation>
    <scope>NUCLEOTIDE SEQUENCE [LARGE SCALE GENOMIC DNA]</scope>
    <source>
        <strain evidence="5 6">LAM-WHM-ZC</strain>
    </source>
</reference>
<dbReference type="HAMAP" id="MF_01104">
    <property type="entry name" value="Syd"/>
    <property type="match status" value="1"/>
</dbReference>
<comment type="similarity">
    <text evidence="4">Belongs to the Syd family.</text>
</comment>
<evidence type="ECO:0000313" key="6">
    <source>
        <dbReference type="Proteomes" id="UP000243073"/>
    </source>
</evidence>
<dbReference type="EMBL" id="MDKE01000033">
    <property type="protein sequence ID" value="OIN07646.1"/>
    <property type="molecule type" value="Genomic_DNA"/>
</dbReference>
<evidence type="ECO:0000313" key="5">
    <source>
        <dbReference type="EMBL" id="OIN07646.1"/>
    </source>
</evidence>
<proteinExistence type="inferred from homology"/>
<keyword evidence="1 4" id="KW-1003">Cell membrane</keyword>
<comment type="subcellular location">
    <subcellularLocation>
        <location evidence="4">Cell inner membrane</location>
        <topology evidence="4">Peripheral membrane protein</topology>
        <orientation evidence="4">Cytoplasmic side</orientation>
    </subcellularLocation>
    <text evidence="4">Loosely associated with the cytoplasmic side of the inner membrane, probably via SecY.</text>
</comment>
<dbReference type="STRING" id="1414654.BFR47_03260"/>
<evidence type="ECO:0000256" key="3">
    <source>
        <dbReference type="ARBA" id="ARBA00023136"/>
    </source>
</evidence>
<dbReference type="NCBIfam" id="NF003439">
    <property type="entry name" value="PRK04968.1"/>
    <property type="match status" value="1"/>
</dbReference>
<dbReference type="CDD" id="cd16323">
    <property type="entry name" value="Syd"/>
    <property type="match status" value="1"/>
</dbReference>
<name>A0A1J4QER4_9GAMM</name>
<dbReference type="OrthoDB" id="5599437at2"/>